<keyword evidence="2" id="KW-1185">Reference proteome</keyword>
<comment type="caution">
    <text evidence="1">The sequence shown here is derived from an EMBL/GenBank/DDBJ whole genome shotgun (WGS) entry which is preliminary data.</text>
</comment>
<dbReference type="EMBL" id="SORL01000007">
    <property type="protein sequence ID" value="TDY64206.1"/>
    <property type="molecule type" value="Genomic_DNA"/>
</dbReference>
<dbReference type="AlphaFoldDB" id="A0A4R8MJM4"/>
<evidence type="ECO:0000313" key="2">
    <source>
        <dbReference type="Proteomes" id="UP000294824"/>
    </source>
</evidence>
<name>A0A4R8MJM4_9FLAO</name>
<evidence type="ECO:0000313" key="1">
    <source>
        <dbReference type="EMBL" id="TDY64206.1"/>
    </source>
</evidence>
<dbReference type="Proteomes" id="UP000294824">
    <property type="component" value="Unassembled WGS sequence"/>
</dbReference>
<organism evidence="1 2">
    <name type="scientific">Algibacter lectus</name>
    <dbReference type="NCBI Taxonomy" id="221126"/>
    <lineage>
        <taxon>Bacteria</taxon>
        <taxon>Pseudomonadati</taxon>
        <taxon>Bacteroidota</taxon>
        <taxon>Flavobacteriia</taxon>
        <taxon>Flavobacteriales</taxon>
        <taxon>Flavobacteriaceae</taxon>
        <taxon>Algibacter</taxon>
    </lineage>
</organism>
<accession>A0A4R8MJM4</accession>
<protein>
    <submittedName>
        <fullName evidence="1">Uncharacterized protein</fullName>
    </submittedName>
</protein>
<proteinExistence type="predicted"/>
<gene>
    <name evidence="1" type="ORF">DFQ06_1111</name>
</gene>
<sequence length="43" mass="4786">MLKKIRHTSQKCARVTDMAREGLVNTSTQYTVANETEYAAVGL</sequence>
<reference evidence="1 2" key="1">
    <citation type="submission" date="2019-03" db="EMBL/GenBank/DDBJ databases">
        <title>Genomic Encyclopedia of Type Strains, Phase III (KMG-III): the genomes of soil and plant-associated and newly described type strains.</title>
        <authorList>
            <person name="Whitman W."/>
        </authorList>
    </citation>
    <scope>NUCLEOTIDE SEQUENCE [LARGE SCALE GENOMIC DNA]</scope>
    <source>
        <strain evidence="1 2">CECT 8301</strain>
    </source>
</reference>